<gene>
    <name evidence="1" type="ORF">C0Z20_27735</name>
</gene>
<evidence type="ECO:0000313" key="1">
    <source>
        <dbReference type="EMBL" id="PMS31629.1"/>
    </source>
</evidence>
<evidence type="ECO:0000313" key="2">
    <source>
        <dbReference type="Proteomes" id="UP000235777"/>
    </source>
</evidence>
<keyword evidence="2" id="KW-1185">Reference proteome</keyword>
<dbReference type="AlphaFoldDB" id="A0A2N7WQC8"/>
<accession>A0A2N7WQC8</accession>
<reference evidence="1 2" key="1">
    <citation type="submission" date="2018-01" db="EMBL/GenBank/DDBJ databases">
        <title>Whole genome analyses suggest that Burkholderia sensu lato contains two further novel genera in the rhizoxinica-symbiotica group Mycetohabitans gen. nov., and Trinickia gen. nov.: implications for the evolution of diazotrophy and nodulation in the Burkholderiaceae.</title>
        <authorList>
            <person name="Estrada-de los Santos P."/>
            <person name="Palmer M."/>
            <person name="Chavez-Ramirez B."/>
            <person name="Beukes C."/>
            <person name="Steenkamp E.T."/>
            <person name="Hirsch A.M."/>
            <person name="Manyaka P."/>
            <person name="Maluk M."/>
            <person name="Lafos M."/>
            <person name="Crook M."/>
            <person name="Gross E."/>
            <person name="Simon M.F."/>
            <person name="Bueno dos Reis Junior F."/>
            <person name="Poole P.S."/>
            <person name="Venter S.N."/>
            <person name="James E.K."/>
        </authorList>
    </citation>
    <scope>NUCLEOTIDE SEQUENCE [LARGE SCALE GENOMIC DNA]</scope>
    <source>
        <strain evidence="1 2">JPY 581</strain>
    </source>
</reference>
<organism evidence="1 2">
    <name type="scientific">Trinickia symbiotica</name>
    <dbReference type="NCBI Taxonomy" id="863227"/>
    <lineage>
        <taxon>Bacteria</taxon>
        <taxon>Pseudomonadati</taxon>
        <taxon>Pseudomonadota</taxon>
        <taxon>Betaproteobacteria</taxon>
        <taxon>Burkholderiales</taxon>
        <taxon>Burkholderiaceae</taxon>
        <taxon>Trinickia</taxon>
    </lineage>
</organism>
<sequence length="140" mass="14636">MQARCCRFSGDRPHFSPTIALNAQGTAAGSFCSDAQCDAVHAFLRAADGTMTVVDAPGDNYATQLDAINAAGDTTGWTIPSDFSAQHGFVRTQQGTFATIDPPGSGFTSPFAINDPGAVAGNFCDPTFASCHGFVWISHR</sequence>
<dbReference type="EMBL" id="PNYC01000025">
    <property type="protein sequence ID" value="PMS31629.1"/>
    <property type="molecule type" value="Genomic_DNA"/>
</dbReference>
<protein>
    <submittedName>
        <fullName evidence="1">Uncharacterized protein</fullName>
    </submittedName>
</protein>
<comment type="caution">
    <text evidence="1">The sequence shown here is derived from an EMBL/GenBank/DDBJ whole genome shotgun (WGS) entry which is preliminary data.</text>
</comment>
<proteinExistence type="predicted"/>
<dbReference type="Proteomes" id="UP000235777">
    <property type="component" value="Unassembled WGS sequence"/>
</dbReference>
<name>A0A2N7WQC8_9BURK</name>